<sequence length="540" mass="59848">MHRCLFIPDILFTIFSFVFNSKIVDLVNPGVKIDRNFYSLPGLLPSLHCVDSPSLLHLALTCRVFCGPALNVLYSHLRDIQPVIKSLPQEFVLRPWVHSTSQSLFTLVCHPARVKILDSFLEYDHPAYPVILANALKNAPLFPNLRSLTWRNCQLNSIPALSLLLPTVENLSLTMSTPFGEAVIPGLRTAAPRLKALELRGKLVTLDDPCSIDSLVRSYDPEGLTQLSLRCCNMPSNLLHVIARWPCLKRLTLRLGLESIPKMPVQCVPPPFGALMDLHISCKDLGLIKSFLCACRMIGVHSDGKIYSLACTNLHRIQITAAHCSTASIWSELFSIAIHATLEDMIFAEKCNSICLTHSSIEFHSLLKRATSLAKLKTLVLSPGPTLSIVLTDADILALTYTCPHLNFLDLGVRNTPVSLYSLDTLIRRCRELLQVSICVDAQLDSLGATPSTHRDTVGLPPNTHLVKLEVGESPIGCLESSDPPMAPDLLMSIPRFLHEMAPFLRRITERPTGAWYIEGDIHPWENVSYVLEAIVTGDI</sequence>
<accession>A0A0D0ASM5</accession>
<keyword evidence="3" id="KW-1185">Reference proteome</keyword>
<dbReference type="InParanoid" id="A0A0D0ASM5"/>
<dbReference type="HOGENOM" id="CLU_528041_0_0_1"/>
<reference evidence="3" key="2">
    <citation type="submission" date="2015-01" db="EMBL/GenBank/DDBJ databases">
        <title>Evolutionary Origins and Diversification of the Mycorrhizal Mutualists.</title>
        <authorList>
            <consortium name="DOE Joint Genome Institute"/>
            <consortium name="Mycorrhizal Genomics Consortium"/>
            <person name="Kohler A."/>
            <person name="Kuo A."/>
            <person name="Nagy L.G."/>
            <person name="Floudas D."/>
            <person name="Copeland A."/>
            <person name="Barry K.W."/>
            <person name="Cichocki N."/>
            <person name="Veneault-Fourrey C."/>
            <person name="LaButti K."/>
            <person name="Lindquist E.A."/>
            <person name="Lipzen A."/>
            <person name="Lundell T."/>
            <person name="Morin E."/>
            <person name="Murat C."/>
            <person name="Riley R."/>
            <person name="Ohm R."/>
            <person name="Sun H."/>
            <person name="Tunlid A."/>
            <person name="Henrissat B."/>
            <person name="Grigoriev I.V."/>
            <person name="Hibbett D.S."/>
            <person name="Martin F."/>
        </authorList>
    </citation>
    <scope>NUCLEOTIDE SEQUENCE [LARGE SCALE GENOMIC DNA]</scope>
    <source>
        <strain evidence="3">UH-Slu-Lm8-n1</strain>
    </source>
</reference>
<feature type="signal peptide" evidence="1">
    <location>
        <begin position="1"/>
        <end position="20"/>
    </location>
</feature>
<dbReference type="InterPro" id="IPR032675">
    <property type="entry name" value="LRR_dom_sf"/>
</dbReference>
<reference evidence="2 3" key="1">
    <citation type="submission" date="2014-04" db="EMBL/GenBank/DDBJ databases">
        <authorList>
            <consortium name="DOE Joint Genome Institute"/>
            <person name="Kuo A."/>
            <person name="Ruytinx J."/>
            <person name="Rineau F."/>
            <person name="Colpaert J."/>
            <person name="Kohler A."/>
            <person name="Nagy L.G."/>
            <person name="Floudas D."/>
            <person name="Copeland A."/>
            <person name="Barry K.W."/>
            <person name="Cichocki N."/>
            <person name="Veneault-Fourrey C."/>
            <person name="LaButti K."/>
            <person name="Lindquist E.A."/>
            <person name="Lipzen A."/>
            <person name="Lundell T."/>
            <person name="Morin E."/>
            <person name="Murat C."/>
            <person name="Sun H."/>
            <person name="Tunlid A."/>
            <person name="Henrissat B."/>
            <person name="Grigoriev I.V."/>
            <person name="Hibbett D.S."/>
            <person name="Martin F."/>
            <person name="Nordberg H.P."/>
            <person name="Cantor M.N."/>
            <person name="Hua S.X."/>
        </authorList>
    </citation>
    <scope>NUCLEOTIDE SEQUENCE [LARGE SCALE GENOMIC DNA]</scope>
    <source>
        <strain evidence="2 3">UH-Slu-Lm8-n1</strain>
    </source>
</reference>
<dbReference type="OrthoDB" id="2663142at2759"/>
<evidence type="ECO:0000256" key="1">
    <source>
        <dbReference type="SAM" id="SignalP"/>
    </source>
</evidence>
<dbReference type="STRING" id="930992.A0A0D0ASM5"/>
<evidence type="ECO:0008006" key="4">
    <source>
        <dbReference type="Google" id="ProtNLM"/>
    </source>
</evidence>
<proteinExistence type="predicted"/>
<keyword evidence="1" id="KW-0732">Signal</keyword>
<dbReference type="EMBL" id="KN835683">
    <property type="protein sequence ID" value="KIK34948.1"/>
    <property type="molecule type" value="Genomic_DNA"/>
</dbReference>
<dbReference type="Gene3D" id="3.80.10.10">
    <property type="entry name" value="Ribonuclease Inhibitor"/>
    <property type="match status" value="1"/>
</dbReference>
<evidence type="ECO:0000313" key="2">
    <source>
        <dbReference type="EMBL" id="KIK34948.1"/>
    </source>
</evidence>
<evidence type="ECO:0000313" key="3">
    <source>
        <dbReference type="Proteomes" id="UP000054485"/>
    </source>
</evidence>
<dbReference type="Proteomes" id="UP000054485">
    <property type="component" value="Unassembled WGS sequence"/>
</dbReference>
<organism evidence="2 3">
    <name type="scientific">Suillus luteus UH-Slu-Lm8-n1</name>
    <dbReference type="NCBI Taxonomy" id="930992"/>
    <lineage>
        <taxon>Eukaryota</taxon>
        <taxon>Fungi</taxon>
        <taxon>Dikarya</taxon>
        <taxon>Basidiomycota</taxon>
        <taxon>Agaricomycotina</taxon>
        <taxon>Agaricomycetes</taxon>
        <taxon>Agaricomycetidae</taxon>
        <taxon>Boletales</taxon>
        <taxon>Suillineae</taxon>
        <taxon>Suillaceae</taxon>
        <taxon>Suillus</taxon>
    </lineage>
</organism>
<protein>
    <recommendedName>
        <fullName evidence="4">F-box domain-containing protein</fullName>
    </recommendedName>
</protein>
<dbReference type="AlphaFoldDB" id="A0A0D0ASM5"/>
<feature type="chain" id="PRO_5002218853" description="F-box domain-containing protein" evidence="1">
    <location>
        <begin position="21"/>
        <end position="540"/>
    </location>
</feature>
<gene>
    <name evidence="2" type="ORF">CY34DRAFT_17364</name>
</gene>
<name>A0A0D0ASM5_9AGAM</name>